<dbReference type="InterPro" id="IPR019734">
    <property type="entry name" value="TPR_rpt"/>
</dbReference>
<feature type="repeat" description="TPR" evidence="3">
    <location>
        <begin position="178"/>
        <end position="211"/>
    </location>
</feature>
<keyword evidence="1" id="KW-0677">Repeat</keyword>
<dbReference type="EMBL" id="JALJOS010000002">
    <property type="protein sequence ID" value="KAK9843237.1"/>
    <property type="molecule type" value="Genomic_DNA"/>
</dbReference>
<name>A0AAW1SB76_9CHLO</name>
<dbReference type="SUPFAM" id="SSF48452">
    <property type="entry name" value="TPR-like"/>
    <property type="match status" value="1"/>
</dbReference>
<feature type="repeat" description="TPR" evidence="3">
    <location>
        <begin position="212"/>
        <end position="245"/>
    </location>
</feature>
<evidence type="ECO:0000256" key="3">
    <source>
        <dbReference type="PROSITE-ProRule" id="PRU00339"/>
    </source>
</evidence>
<dbReference type="PANTHER" id="PTHR44858:SF17">
    <property type="match status" value="1"/>
</dbReference>
<dbReference type="AlphaFoldDB" id="A0AAW1SB76"/>
<keyword evidence="5" id="KW-1185">Reference proteome</keyword>
<evidence type="ECO:0008006" key="6">
    <source>
        <dbReference type="Google" id="ProtNLM"/>
    </source>
</evidence>
<dbReference type="Gene3D" id="1.25.40.10">
    <property type="entry name" value="Tetratricopeptide repeat domain"/>
    <property type="match status" value="1"/>
</dbReference>
<dbReference type="PROSITE" id="PS50005">
    <property type="entry name" value="TPR"/>
    <property type="match status" value="3"/>
</dbReference>
<gene>
    <name evidence="4" type="ORF">WJX74_009076</name>
</gene>
<organism evidence="4 5">
    <name type="scientific">Apatococcus lobatus</name>
    <dbReference type="NCBI Taxonomy" id="904363"/>
    <lineage>
        <taxon>Eukaryota</taxon>
        <taxon>Viridiplantae</taxon>
        <taxon>Chlorophyta</taxon>
        <taxon>core chlorophytes</taxon>
        <taxon>Trebouxiophyceae</taxon>
        <taxon>Chlorellales</taxon>
        <taxon>Chlorellaceae</taxon>
        <taxon>Apatococcus</taxon>
    </lineage>
</organism>
<evidence type="ECO:0000256" key="2">
    <source>
        <dbReference type="ARBA" id="ARBA00022803"/>
    </source>
</evidence>
<comment type="caution">
    <text evidence="4">The sequence shown here is derived from an EMBL/GenBank/DDBJ whole genome shotgun (WGS) entry which is preliminary data.</text>
</comment>
<evidence type="ECO:0000313" key="5">
    <source>
        <dbReference type="Proteomes" id="UP001438707"/>
    </source>
</evidence>
<keyword evidence="2 3" id="KW-0802">TPR repeat</keyword>
<sequence>MLSPRLGPPGKPLNLRRCCLTWISTVRHRPVHCRVAYPPSDIAGAGSAELARRAVLLGLGSLACITFKPPFSFADSQVSEAKILKELSPDQSKYDPNDENLLEASNLIQSALNAGSVQAEEAIWTEVIQKYQASQANWMPDVVGRAYGNRGNARSRQGKMQEALADFNESMQLCPWSGEPVLNRGVVLEALGRFEEAVRDYQSVLAVQPNDPAGWNNLGNATRGLGQWQESIGFYGKAVALSPEFSFAAANRALAMYQVGQTDASIREMRTLLRRYPYFADMRAALAAALWGLGKQGDAETNWSRVDDPRYADRKWLSGERRWPPRLCANMENFLDIRDAKQ</sequence>
<evidence type="ECO:0000256" key="1">
    <source>
        <dbReference type="ARBA" id="ARBA00022737"/>
    </source>
</evidence>
<protein>
    <recommendedName>
        <fullName evidence="6">Tetratricopeptide repeat protein</fullName>
    </recommendedName>
</protein>
<dbReference type="Pfam" id="PF13414">
    <property type="entry name" value="TPR_11"/>
    <property type="match status" value="1"/>
</dbReference>
<dbReference type="Proteomes" id="UP001438707">
    <property type="component" value="Unassembled WGS sequence"/>
</dbReference>
<reference evidence="4 5" key="1">
    <citation type="journal article" date="2024" name="Nat. Commun.">
        <title>Phylogenomics reveals the evolutionary origins of lichenization in chlorophyte algae.</title>
        <authorList>
            <person name="Puginier C."/>
            <person name="Libourel C."/>
            <person name="Otte J."/>
            <person name="Skaloud P."/>
            <person name="Haon M."/>
            <person name="Grisel S."/>
            <person name="Petersen M."/>
            <person name="Berrin J.G."/>
            <person name="Delaux P.M."/>
            <person name="Dal Grande F."/>
            <person name="Keller J."/>
        </authorList>
    </citation>
    <scope>NUCLEOTIDE SEQUENCE [LARGE SCALE GENOMIC DNA]</scope>
    <source>
        <strain evidence="4 5">SAG 2145</strain>
    </source>
</reference>
<dbReference type="PANTHER" id="PTHR44858">
    <property type="entry name" value="TETRATRICOPEPTIDE REPEAT PROTEIN 6"/>
    <property type="match status" value="1"/>
</dbReference>
<accession>A0AAW1SB76</accession>
<dbReference type="InterPro" id="IPR050498">
    <property type="entry name" value="Ycf3"/>
</dbReference>
<dbReference type="InterPro" id="IPR011990">
    <property type="entry name" value="TPR-like_helical_dom_sf"/>
</dbReference>
<evidence type="ECO:0000313" key="4">
    <source>
        <dbReference type="EMBL" id="KAK9843237.1"/>
    </source>
</evidence>
<proteinExistence type="predicted"/>
<dbReference type="Pfam" id="PF13181">
    <property type="entry name" value="TPR_8"/>
    <property type="match status" value="1"/>
</dbReference>
<feature type="repeat" description="TPR" evidence="3">
    <location>
        <begin position="144"/>
        <end position="177"/>
    </location>
</feature>
<dbReference type="SMART" id="SM00028">
    <property type="entry name" value="TPR"/>
    <property type="match status" value="3"/>
</dbReference>